<reference evidence="1" key="1">
    <citation type="submission" date="2022-08" db="EMBL/GenBank/DDBJ databases">
        <authorList>
            <person name="Tistechok S."/>
            <person name="Samborskyy M."/>
            <person name="Roman I."/>
        </authorList>
    </citation>
    <scope>NUCLEOTIDE SEQUENCE</scope>
    <source>
        <strain evidence="1">DSM 103496</strain>
    </source>
</reference>
<sequence length="125" mass="13809">MIDADLEHWLTLLRRRRWVLHVGGDPRGPEWIAAHKQWGDCADVVIIRDEGSATACRIPGDGFTDVLEPLWVTWVYSASPVWTLRAVLTLAAPGSPDEPVCLIPAPSSCRIPRAGRRPVVVRPLG</sequence>
<gene>
    <name evidence="1" type="ORF">NZH93_15495</name>
</gene>
<keyword evidence="2" id="KW-1185">Reference proteome</keyword>
<dbReference type="EMBL" id="JANYMP010000006">
    <property type="protein sequence ID" value="MCS7478263.1"/>
    <property type="molecule type" value="Genomic_DNA"/>
</dbReference>
<dbReference type="AlphaFoldDB" id="A0A9X2VKE1"/>
<protein>
    <submittedName>
        <fullName evidence="1">Uncharacterized protein</fullName>
    </submittedName>
</protein>
<evidence type="ECO:0000313" key="2">
    <source>
        <dbReference type="Proteomes" id="UP001141259"/>
    </source>
</evidence>
<comment type="caution">
    <text evidence="1">The sequence shown here is derived from an EMBL/GenBank/DDBJ whole genome shotgun (WGS) entry which is preliminary data.</text>
</comment>
<evidence type="ECO:0000313" key="1">
    <source>
        <dbReference type="EMBL" id="MCS7478263.1"/>
    </source>
</evidence>
<dbReference type="RefSeq" id="WP_259623761.1">
    <property type="nucleotide sequence ID" value="NZ_JANYMP010000006.1"/>
</dbReference>
<dbReference type="Proteomes" id="UP001141259">
    <property type="component" value="Unassembled WGS sequence"/>
</dbReference>
<accession>A0A9X2VKE1</accession>
<name>A0A9X2VKE1_9PSEU</name>
<proteinExistence type="predicted"/>
<organism evidence="1 2">
    <name type="scientific">Umezawaea endophytica</name>
    <dbReference type="NCBI Taxonomy" id="1654476"/>
    <lineage>
        <taxon>Bacteria</taxon>
        <taxon>Bacillati</taxon>
        <taxon>Actinomycetota</taxon>
        <taxon>Actinomycetes</taxon>
        <taxon>Pseudonocardiales</taxon>
        <taxon>Pseudonocardiaceae</taxon>
        <taxon>Umezawaea</taxon>
    </lineage>
</organism>